<dbReference type="VEuPathDB" id="FungiDB:PADG_05843"/>
<evidence type="ECO:0000313" key="1">
    <source>
        <dbReference type="EMBL" id="EEH49764.2"/>
    </source>
</evidence>
<accession>C1GF07</accession>
<proteinExistence type="predicted"/>
<dbReference type="GeneID" id="22584695"/>
<dbReference type="InParanoid" id="C1GF07"/>
<keyword evidence="2" id="KW-1185">Reference proteome</keyword>
<dbReference type="RefSeq" id="XP_010761237.1">
    <property type="nucleotide sequence ID" value="XM_010762935.1"/>
</dbReference>
<dbReference type="Proteomes" id="UP000001628">
    <property type="component" value="Unassembled WGS sequence"/>
</dbReference>
<protein>
    <submittedName>
        <fullName evidence="1">Uncharacterized protein</fullName>
    </submittedName>
</protein>
<organism evidence="1 2">
    <name type="scientific">Paracoccidioides brasiliensis (strain Pb18)</name>
    <dbReference type="NCBI Taxonomy" id="502780"/>
    <lineage>
        <taxon>Eukaryota</taxon>
        <taxon>Fungi</taxon>
        <taxon>Dikarya</taxon>
        <taxon>Ascomycota</taxon>
        <taxon>Pezizomycotina</taxon>
        <taxon>Eurotiomycetes</taxon>
        <taxon>Eurotiomycetidae</taxon>
        <taxon>Onygenales</taxon>
        <taxon>Ajellomycetaceae</taxon>
        <taxon>Paracoccidioides</taxon>
    </lineage>
</organism>
<dbReference type="EMBL" id="KN275963">
    <property type="protein sequence ID" value="EEH49764.2"/>
    <property type="molecule type" value="Genomic_DNA"/>
</dbReference>
<dbReference type="AlphaFoldDB" id="C1GF07"/>
<reference evidence="1 2" key="1">
    <citation type="journal article" date="2011" name="PLoS Genet.">
        <title>Comparative genomic analysis of human fungal pathogens causing paracoccidioidomycosis.</title>
        <authorList>
            <person name="Desjardins C.A."/>
            <person name="Champion M.D."/>
            <person name="Holder J.W."/>
            <person name="Muszewska A."/>
            <person name="Goldberg J."/>
            <person name="Bailao A.M."/>
            <person name="Brigido M.M."/>
            <person name="Ferreira M.E."/>
            <person name="Garcia A.M."/>
            <person name="Grynberg M."/>
            <person name="Gujja S."/>
            <person name="Heiman D.I."/>
            <person name="Henn M.R."/>
            <person name="Kodira C.D."/>
            <person name="Leon-Narvaez H."/>
            <person name="Longo L.V."/>
            <person name="Ma L.J."/>
            <person name="Malavazi I."/>
            <person name="Matsuo A.L."/>
            <person name="Morais F.V."/>
            <person name="Pereira M."/>
            <person name="Rodriguez-Brito S."/>
            <person name="Sakthikumar S."/>
            <person name="Salem-Izacc S.M."/>
            <person name="Sykes S.M."/>
            <person name="Teixeira M.M."/>
            <person name="Vallejo M.C."/>
            <person name="Walter M.E."/>
            <person name="Yandava C."/>
            <person name="Young S."/>
            <person name="Zeng Q."/>
            <person name="Zucker J."/>
            <person name="Felipe M.S."/>
            <person name="Goldman G.H."/>
            <person name="Haas B.J."/>
            <person name="McEwen J.G."/>
            <person name="Nino-Vega G."/>
            <person name="Puccia R."/>
            <person name="San-Blas G."/>
            <person name="Soares C.M."/>
            <person name="Birren B.W."/>
            <person name="Cuomo C.A."/>
        </authorList>
    </citation>
    <scope>NUCLEOTIDE SEQUENCE [LARGE SCALE GENOMIC DNA]</scope>
    <source>
        <strain evidence="1 2">Pb18</strain>
    </source>
</reference>
<dbReference type="KEGG" id="pbn:PADG_05843"/>
<sequence>MSKDDSPVRQLPTDVTGSIYFHGPFENFILAWIVAPTKRFTTFPANLLILRSAPGNLKGKQV</sequence>
<evidence type="ECO:0000313" key="2">
    <source>
        <dbReference type="Proteomes" id="UP000001628"/>
    </source>
</evidence>
<gene>
    <name evidence="1" type="ORF">PADG_05843</name>
</gene>
<name>C1GF07_PARBD</name>
<dbReference type="HOGENOM" id="CLU_2904803_0_0_1"/>